<organism evidence="2 3">
    <name type="scientific">Clostridium estertheticum subsp. estertheticum</name>
    <dbReference type="NCBI Taxonomy" id="1552"/>
    <lineage>
        <taxon>Bacteria</taxon>
        <taxon>Bacillati</taxon>
        <taxon>Bacillota</taxon>
        <taxon>Clostridia</taxon>
        <taxon>Eubacteriales</taxon>
        <taxon>Clostridiaceae</taxon>
        <taxon>Clostridium</taxon>
    </lineage>
</organism>
<gene>
    <name evidence="2" type="ORF">A7L45_17650</name>
</gene>
<evidence type="ECO:0000256" key="1">
    <source>
        <dbReference type="SAM" id="Phobius"/>
    </source>
</evidence>
<evidence type="ECO:0000313" key="3">
    <source>
        <dbReference type="Proteomes" id="UP000182569"/>
    </source>
</evidence>
<keyword evidence="1" id="KW-1133">Transmembrane helix</keyword>
<accession>A0A1J0GK24</accession>
<dbReference type="KEGG" id="ceu:A7L45_17650"/>
<dbReference type="EMBL" id="CP015756">
    <property type="protein sequence ID" value="APC41762.1"/>
    <property type="molecule type" value="Genomic_DNA"/>
</dbReference>
<feature type="transmembrane region" description="Helical" evidence="1">
    <location>
        <begin position="12"/>
        <end position="34"/>
    </location>
</feature>
<name>A0A1J0GK24_9CLOT</name>
<proteinExistence type="predicted"/>
<reference evidence="3" key="1">
    <citation type="journal article" date="2016" name="Front. Microbiol.">
        <title>Complete Genome Sequence of Clostridium estertheticum DSM 8809, a Microbe Identified in Spoiled Vacuum Packed Beef.</title>
        <authorList>
            <person name="Yu Z."/>
            <person name="Gunn L."/>
            <person name="Brennan E."/>
            <person name="Reid R."/>
            <person name="Wall P.G."/>
            <person name="Gaora O.P."/>
            <person name="Hurley D."/>
            <person name="Bolton D."/>
            <person name="Fanning S."/>
        </authorList>
    </citation>
    <scope>NUCLEOTIDE SEQUENCE [LARGE SCALE GENOMIC DNA]</scope>
    <source>
        <strain evidence="3">DSM 8809</strain>
    </source>
</reference>
<feature type="transmembrane region" description="Helical" evidence="1">
    <location>
        <begin position="72"/>
        <end position="88"/>
    </location>
</feature>
<keyword evidence="1" id="KW-0812">Transmembrane</keyword>
<keyword evidence="3" id="KW-1185">Reference proteome</keyword>
<dbReference type="STRING" id="1552.A7L45_17650"/>
<protein>
    <submittedName>
        <fullName evidence="2">Uncharacterized protein</fullName>
    </submittedName>
</protein>
<evidence type="ECO:0000313" key="2">
    <source>
        <dbReference type="EMBL" id="APC41762.1"/>
    </source>
</evidence>
<sequence length="136" mass="15612">MVVKENKERGMWLTVILLVLIVVYSLSILGNLYSFSRQPGGLMNAYALRTIILDVIQLTGFILIFRWKRLGWYLYISACLISIVVGYITSSSFILGAIMYMVVILILSLMLYYFICPIWNSVVKKHGDLNSLFMEI</sequence>
<keyword evidence="1" id="KW-0472">Membrane</keyword>
<dbReference type="AlphaFoldDB" id="A0A1J0GK24"/>
<dbReference type="Proteomes" id="UP000182569">
    <property type="component" value="Chromosome"/>
</dbReference>
<feature type="transmembrane region" description="Helical" evidence="1">
    <location>
        <begin position="46"/>
        <end position="65"/>
    </location>
</feature>
<feature type="transmembrane region" description="Helical" evidence="1">
    <location>
        <begin position="94"/>
        <end position="115"/>
    </location>
</feature>
<dbReference type="RefSeq" id="WP_071614055.1">
    <property type="nucleotide sequence ID" value="NZ_CP015756.1"/>
</dbReference>